<dbReference type="SUPFAM" id="SSF52540">
    <property type="entry name" value="P-loop containing nucleoside triphosphate hydrolases"/>
    <property type="match status" value="1"/>
</dbReference>
<dbReference type="SMART" id="SM00382">
    <property type="entry name" value="AAA"/>
    <property type="match status" value="1"/>
</dbReference>
<organism evidence="9 10">
    <name type="scientific">Marinomonas fungiae</name>
    <dbReference type="NCBI Taxonomy" id="1137284"/>
    <lineage>
        <taxon>Bacteria</taxon>
        <taxon>Pseudomonadati</taxon>
        <taxon>Pseudomonadota</taxon>
        <taxon>Gammaproteobacteria</taxon>
        <taxon>Oceanospirillales</taxon>
        <taxon>Oceanospirillaceae</taxon>
        <taxon>Marinomonas</taxon>
    </lineage>
</organism>
<dbReference type="InterPro" id="IPR003593">
    <property type="entry name" value="AAA+_ATPase"/>
</dbReference>
<dbReference type="EMBL" id="CYHG01000002">
    <property type="protein sequence ID" value="CUB02987.1"/>
    <property type="molecule type" value="Genomic_DNA"/>
</dbReference>
<evidence type="ECO:0000313" key="9">
    <source>
        <dbReference type="EMBL" id="CUB02987.1"/>
    </source>
</evidence>
<keyword evidence="5" id="KW-0067">ATP-binding</keyword>
<dbReference type="PANTHER" id="PTHR42781">
    <property type="entry name" value="SPERMIDINE/PUTRESCINE IMPORT ATP-BINDING PROTEIN POTA"/>
    <property type="match status" value="1"/>
</dbReference>
<evidence type="ECO:0000256" key="4">
    <source>
        <dbReference type="ARBA" id="ARBA00022741"/>
    </source>
</evidence>
<dbReference type="Proteomes" id="UP000182769">
    <property type="component" value="Unassembled WGS sequence"/>
</dbReference>
<accession>A0A0K6II22</accession>
<gene>
    <name evidence="9" type="ORF">Ga0061065_102326</name>
</gene>
<sequence>MLSFDLRYRWQDFQAHYQAQLPLGVTSILGASGGGKSTLLALLGGYIEGQGSIQFEGQELLSLAPYERPITTLFQSDNLFPQLSVWDNIAIGLSPSRSLSDEQKHKVHWALEQVQLQVYADKFPDQLSGGQAQRVAIARVLVRKKPILLLDEPFSALDPKLRSDMLHLIKDLTHRYQWTTLMVTHSPADAMLLGGQALLLEEGRVVVQADAKILSEIPPDSPFNRYLHISMPVK</sequence>
<dbReference type="PANTHER" id="PTHR42781:SF1">
    <property type="entry name" value="THIAMINE IMPORT ATP-BINDING PROTEIN THIQ"/>
    <property type="match status" value="1"/>
</dbReference>
<evidence type="ECO:0000313" key="10">
    <source>
        <dbReference type="Proteomes" id="UP000182769"/>
    </source>
</evidence>
<dbReference type="STRING" id="1137284.GCA_001418205_00831"/>
<evidence type="ECO:0000256" key="2">
    <source>
        <dbReference type="ARBA" id="ARBA00022475"/>
    </source>
</evidence>
<keyword evidence="1" id="KW-0813">Transport</keyword>
<evidence type="ECO:0000256" key="1">
    <source>
        <dbReference type="ARBA" id="ARBA00022448"/>
    </source>
</evidence>
<dbReference type="InterPro" id="IPR017871">
    <property type="entry name" value="ABC_transporter-like_CS"/>
</dbReference>
<keyword evidence="7" id="KW-0472">Membrane</keyword>
<evidence type="ECO:0000256" key="5">
    <source>
        <dbReference type="ARBA" id="ARBA00022840"/>
    </source>
</evidence>
<reference evidence="10" key="1">
    <citation type="submission" date="2015-08" db="EMBL/GenBank/DDBJ databases">
        <authorList>
            <person name="Varghese N."/>
        </authorList>
    </citation>
    <scope>NUCLEOTIDE SEQUENCE [LARGE SCALE GENOMIC DNA]</scope>
    <source>
        <strain evidence="10">JCM 18476</strain>
    </source>
</reference>
<dbReference type="InterPro" id="IPR003439">
    <property type="entry name" value="ABC_transporter-like_ATP-bd"/>
</dbReference>
<dbReference type="GO" id="GO:0016887">
    <property type="term" value="F:ATP hydrolysis activity"/>
    <property type="evidence" value="ECO:0007669"/>
    <property type="project" value="InterPro"/>
</dbReference>
<keyword evidence="3" id="KW-0997">Cell inner membrane</keyword>
<evidence type="ECO:0000256" key="7">
    <source>
        <dbReference type="ARBA" id="ARBA00023136"/>
    </source>
</evidence>
<dbReference type="RefSeq" id="WP_055461951.1">
    <property type="nucleotide sequence ID" value="NZ_CYHG01000002.1"/>
</dbReference>
<dbReference type="AlphaFoldDB" id="A0A0K6II22"/>
<keyword evidence="10" id="KW-1185">Reference proteome</keyword>
<dbReference type="GO" id="GO:0005524">
    <property type="term" value="F:ATP binding"/>
    <property type="evidence" value="ECO:0007669"/>
    <property type="project" value="UniProtKB-KW"/>
</dbReference>
<feature type="domain" description="ABC transporter" evidence="8">
    <location>
        <begin position="1"/>
        <end position="227"/>
    </location>
</feature>
<dbReference type="PROSITE" id="PS50893">
    <property type="entry name" value="ABC_TRANSPORTER_2"/>
    <property type="match status" value="1"/>
</dbReference>
<evidence type="ECO:0000256" key="3">
    <source>
        <dbReference type="ARBA" id="ARBA00022519"/>
    </source>
</evidence>
<evidence type="ECO:0000259" key="8">
    <source>
        <dbReference type="PROSITE" id="PS50893"/>
    </source>
</evidence>
<dbReference type="Pfam" id="PF00005">
    <property type="entry name" value="ABC_tran"/>
    <property type="match status" value="1"/>
</dbReference>
<dbReference type="InterPro" id="IPR027417">
    <property type="entry name" value="P-loop_NTPase"/>
</dbReference>
<keyword evidence="4" id="KW-0547">Nucleotide-binding</keyword>
<protein>
    <submittedName>
        <fullName evidence="9">ABC-type thiamine transport system, ATPase component</fullName>
    </submittedName>
</protein>
<keyword evidence="2" id="KW-1003">Cell membrane</keyword>
<evidence type="ECO:0000256" key="6">
    <source>
        <dbReference type="ARBA" id="ARBA00022967"/>
    </source>
</evidence>
<keyword evidence="6" id="KW-1278">Translocase</keyword>
<dbReference type="InterPro" id="IPR050093">
    <property type="entry name" value="ABC_SmlMolc_Importer"/>
</dbReference>
<dbReference type="PROSITE" id="PS00211">
    <property type="entry name" value="ABC_TRANSPORTER_1"/>
    <property type="match status" value="1"/>
</dbReference>
<dbReference type="Gene3D" id="3.40.50.300">
    <property type="entry name" value="P-loop containing nucleotide triphosphate hydrolases"/>
    <property type="match status" value="1"/>
</dbReference>
<dbReference type="OrthoDB" id="9802264at2"/>
<proteinExistence type="predicted"/>
<name>A0A0K6II22_9GAMM</name>